<evidence type="ECO:0008006" key="4">
    <source>
        <dbReference type="Google" id="ProtNLM"/>
    </source>
</evidence>
<dbReference type="Proteomes" id="UP000247973">
    <property type="component" value="Unassembled WGS sequence"/>
</dbReference>
<dbReference type="SUPFAM" id="SSF52540">
    <property type="entry name" value="P-loop containing nucleoside triphosphate hydrolases"/>
    <property type="match status" value="1"/>
</dbReference>
<dbReference type="Gene3D" id="3.40.50.300">
    <property type="entry name" value="P-loop containing nucleotide triphosphate hydrolases"/>
    <property type="match status" value="1"/>
</dbReference>
<dbReference type="EMBL" id="QICL01000025">
    <property type="protein sequence ID" value="PXV61202.1"/>
    <property type="molecule type" value="Genomic_DNA"/>
</dbReference>
<sequence length="210" mass="24319">MATKEADSVELRVKLFKKTVFDICPDYVVNEKNRDLLNDIFKYCNFMDGKYNSMKGLWLWGSIGTGKSTLLNIVSTYMKRQYPMPMIKSYHNEPYSGGFKIYNCTKVANDYGKSAKEGSQGLDPYLNKIEIGFDELGREPIPVKSYGTEMNVMQYIFQTRYENYRLARTHVTTNLDPDSIGDLDLYGPYISDRVKEMFNIINMNGKSFRK</sequence>
<keyword evidence="3" id="KW-1185">Reference proteome</keyword>
<protein>
    <recommendedName>
        <fullName evidence="4">DNA replication protein DnaC</fullName>
    </recommendedName>
</protein>
<accession>A0A2V3PK09</accession>
<dbReference type="InterPro" id="IPR027417">
    <property type="entry name" value="P-loop_NTPase"/>
</dbReference>
<organism evidence="2 3">
    <name type="scientific">Dysgonomonas alginatilytica</name>
    <dbReference type="NCBI Taxonomy" id="1605892"/>
    <lineage>
        <taxon>Bacteria</taxon>
        <taxon>Pseudomonadati</taxon>
        <taxon>Bacteroidota</taxon>
        <taxon>Bacteroidia</taxon>
        <taxon>Bacteroidales</taxon>
        <taxon>Dysgonomonadaceae</taxon>
        <taxon>Dysgonomonas</taxon>
    </lineage>
</organism>
<reference evidence="2 3" key="1">
    <citation type="submission" date="2018-03" db="EMBL/GenBank/DDBJ databases">
        <title>Genomic Encyclopedia of Archaeal and Bacterial Type Strains, Phase II (KMG-II): from individual species to whole genera.</title>
        <authorList>
            <person name="Goeker M."/>
        </authorList>
    </citation>
    <scope>NUCLEOTIDE SEQUENCE [LARGE SCALE GENOMIC DNA]</scope>
    <source>
        <strain evidence="2 3">DSM 100214</strain>
    </source>
</reference>
<evidence type="ECO:0000313" key="2">
    <source>
        <dbReference type="EMBL" id="PXV61202.1"/>
    </source>
</evidence>
<feature type="transmembrane region" description="Helical" evidence="1">
    <location>
        <begin position="57"/>
        <end position="78"/>
    </location>
</feature>
<keyword evidence="1" id="KW-0472">Membrane</keyword>
<dbReference type="AlphaFoldDB" id="A0A2V3PK09"/>
<dbReference type="RefSeq" id="WP_245904107.1">
    <property type="nucleotide sequence ID" value="NZ_QICL01000025.1"/>
</dbReference>
<proteinExistence type="predicted"/>
<keyword evidence="1" id="KW-0812">Transmembrane</keyword>
<gene>
    <name evidence="2" type="ORF">CLV62_12535</name>
</gene>
<evidence type="ECO:0000313" key="3">
    <source>
        <dbReference type="Proteomes" id="UP000247973"/>
    </source>
</evidence>
<name>A0A2V3PK09_9BACT</name>
<keyword evidence="1" id="KW-1133">Transmembrane helix</keyword>
<evidence type="ECO:0000256" key="1">
    <source>
        <dbReference type="SAM" id="Phobius"/>
    </source>
</evidence>
<comment type="caution">
    <text evidence="2">The sequence shown here is derived from an EMBL/GenBank/DDBJ whole genome shotgun (WGS) entry which is preliminary data.</text>
</comment>